<dbReference type="InterPro" id="IPR027417">
    <property type="entry name" value="P-loop_NTPase"/>
</dbReference>
<dbReference type="PRINTS" id="PR01415">
    <property type="entry name" value="ANKYRIN"/>
</dbReference>
<organism evidence="5 6">
    <name type="scientific">Hypocrea virens (strain Gv29-8 / FGSC 10586)</name>
    <name type="common">Gliocladium virens</name>
    <name type="synonym">Trichoderma virens</name>
    <dbReference type="NCBI Taxonomy" id="413071"/>
    <lineage>
        <taxon>Eukaryota</taxon>
        <taxon>Fungi</taxon>
        <taxon>Dikarya</taxon>
        <taxon>Ascomycota</taxon>
        <taxon>Pezizomycotina</taxon>
        <taxon>Sordariomycetes</taxon>
        <taxon>Hypocreomycetidae</taxon>
        <taxon>Hypocreales</taxon>
        <taxon>Hypocreaceae</taxon>
        <taxon>Trichoderma</taxon>
    </lineage>
</organism>
<dbReference type="PANTHER" id="PTHR24193:SF121">
    <property type="entry name" value="ADA2A-CONTAINING COMPLEX COMPONENT 3, ISOFORM D"/>
    <property type="match status" value="1"/>
</dbReference>
<evidence type="ECO:0000256" key="1">
    <source>
        <dbReference type="ARBA" id="ARBA00022737"/>
    </source>
</evidence>
<comment type="caution">
    <text evidence="5">The sequence shown here is derived from an EMBL/GenBank/DDBJ whole genome shotgun (WGS) entry which is preliminary data.</text>
</comment>
<keyword evidence="6" id="KW-1185">Reference proteome</keyword>
<dbReference type="eggNOG" id="KOG4177">
    <property type="taxonomic scope" value="Eukaryota"/>
</dbReference>
<evidence type="ECO:0000256" key="3">
    <source>
        <dbReference type="PROSITE-ProRule" id="PRU00023"/>
    </source>
</evidence>
<dbReference type="AlphaFoldDB" id="G9NBF2"/>
<evidence type="ECO:0000256" key="2">
    <source>
        <dbReference type="ARBA" id="ARBA00023043"/>
    </source>
</evidence>
<dbReference type="SMART" id="SM00248">
    <property type="entry name" value="ANK"/>
    <property type="match status" value="11"/>
</dbReference>
<dbReference type="InParanoid" id="G9NBF2"/>
<feature type="repeat" description="ANK" evidence="3">
    <location>
        <begin position="839"/>
        <end position="871"/>
    </location>
</feature>
<evidence type="ECO:0000313" key="5">
    <source>
        <dbReference type="EMBL" id="EHK16157.1"/>
    </source>
</evidence>
<feature type="repeat" description="ANK" evidence="3">
    <location>
        <begin position="579"/>
        <end position="611"/>
    </location>
</feature>
<dbReference type="OMA" id="DGFKACG"/>
<dbReference type="SUPFAM" id="SSF48403">
    <property type="entry name" value="Ankyrin repeat"/>
    <property type="match status" value="2"/>
</dbReference>
<dbReference type="PROSITE" id="PS50297">
    <property type="entry name" value="ANK_REP_REGION"/>
    <property type="match status" value="5"/>
</dbReference>
<proteinExistence type="predicted"/>
<keyword evidence="1" id="KW-0677">Repeat</keyword>
<dbReference type="GO" id="GO:0005634">
    <property type="term" value="C:nucleus"/>
    <property type="evidence" value="ECO:0007669"/>
    <property type="project" value="TreeGrafter"/>
</dbReference>
<dbReference type="InterPro" id="IPR036770">
    <property type="entry name" value="Ankyrin_rpt-contain_sf"/>
</dbReference>
<reference evidence="5 6" key="1">
    <citation type="journal article" date="2011" name="Genome Biol.">
        <title>Comparative genome sequence analysis underscores mycoparasitism as the ancestral life style of Trichoderma.</title>
        <authorList>
            <person name="Kubicek C.P."/>
            <person name="Herrera-Estrella A."/>
            <person name="Seidl-Seiboth V."/>
            <person name="Martinez D.A."/>
            <person name="Druzhinina I.S."/>
            <person name="Thon M."/>
            <person name="Zeilinger S."/>
            <person name="Casas-Flores S."/>
            <person name="Horwitz B.A."/>
            <person name="Mukherjee P.K."/>
            <person name="Mukherjee M."/>
            <person name="Kredics L."/>
            <person name="Alcaraz L.D."/>
            <person name="Aerts A."/>
            <person name="Antal Z."/>
            <person name="Atanasova L."/>
            <person name="Cervantes-Badillo M.G."/>
            <person name="Challacombe J."/>
            <person name="Chertkov O."/>
            <person name="McCluskey K."/>
            <person name="Coulpier F."/>
            <person name="Deshpande N."/>
            <person name="von Doehren H."/>
            <person name="Ebbole D.J."/>
            <person name="Esquivel-Naranjo E.U."/>
            <person name="Fekete E."/>
            <person name="Flipphi M."/>
            <person name="Glaser F."/>
            <person name="Gomez-Rodriguez E.Y."/>
            <person name="Gruber S."/>
            <person name="Han C."/>
            <person name="Henrissat B."/>
            <person name="Hermosa R."/>
            <person name="Hernandez-Onate M."/>
            <person name="Karaffa L."/>
            <person name="Kosti I."/>
            <person name="Le Crom S."/>
            <person name="Lindquist E."/>
            <person name="Lucas S."/>
            <person name="Luebeck M."/>
            <person name="Luebeck P.S."/>
            <person name="Margeot A."/>
            <person name="Metz B."/>
            <person name="Misra M."/>
            <person name="Nevalainen H."/>
            <person name="Omann M."/>
            <person name="Packer N."/>
            <person name="Perrone G."/>
            <person name="Uresti-Rivera E.E."/>
            <person name="Salamov A."/>
            <person name="Schmoll M."/>
            <person name="Seiboth B."/>
            <person name="Shapiro H."/>
            <person name="Sukno S."/>
            <person name="Tamayo-Ramos J.A."/>
            <person name="Tisch D."/>
            <person name="Wiest A."/>
            <person name="Wilkinson H.H."/>
            <person name="Zhang M."/>
            <person name="Coutinho P.M."/>
            <person name="Kenerley C.M."/>
            <person name="Monte E."/>
            <person name="Baker S.E."/>
            <person name="Grigoriev I.V."/>
        </authorList>
    </citation>
    <scope>NUCLEOTIDE SEQUENCE [LARGE SCALE GENOMIC DNA]</scope>
    <source>
        <strain evidence="6">Gv29-8 / FGSC 10586</strain>
    </source>
</reference>
<dbReference type="HOGENOM" id="CLU_000288_34_23_1"/>
<feature type="repeat" description="ANK" evidence="3">
    <location>
        <begin position="906"/>
        <end position="939"/>
    </location>
</feature>
<feature type="repeat" description="ANK" evidence="3">
    <location>
        <begin position="613"/>
        <end position="645"/>
    </location>
</feature>
<dbReference type="GO" id="GO:0000976">
    <property type="term" value="F:transcription cis-regulatory region binding"/>
    <property type="evidence" value="ECO:0007669"/>
    <property type="project" value="TreeGrafter"/>
</dbReference>
<name>G9NBF2_HYPVG</name>
<dbReference type="VEuPathDB" id="FungiDB:TRIVIDRAFT_228086"/>
<dbReference type="GO" id="GO:0045944">
    <property type="term" value="P:positive regulation of transcription by RNA polymerase II"/>
    <property type="evidence" value="ECO:0007669"/>
    <property type="project" value="TreeGrafter"/>
</dbReference>
<sequence>MAGNQYKKINVHADNVQLGNNYIAEPREITLEELLALLYLTDASADLAKTIRFNGKRVTGTCEWILSRSEYEQWRDGDGLQILWLFGAPGIGKTVISCFLIENLQKQEALQPSTILIYHFCDYKDDGPRNSALGIIRCILQQLLKKQPDLFRWIKTEYQHRHEILSLSNSLDGLWAVLLQLLQKCNSKNIYILIDALDECDKTCIHLLDLIAEIPASVNTRVLITARPDVEIEKTAETVGRHLRVDSGKINADLAAFIDSKLAELKVKRKTFPESLINAIGEKVKSQAGGTFLWASLVFKDISAAATTKAATRKLENLPSNLPGIYGRILDSIDEDGTEDAAFIFRWMVVLKRPMTAKDMATAQVLAHEGWNKDTVPPVQYIEQFEDGFKACGNLLYYDPVNGTLNLIHRTAKDYLVHEGCPPKYRVNIEEAGIDLVRTCWQYLSMRDFNQGELFLSRDYKNTLIPLGSIPIDHKRYGFFKFAFDEVQDFVGEDRLALYAAFVRSCGTINSLPLLRDFWLIHFARVGHDEGVRALIEKHADVNVRCRVRDYRLSSTELLLPRNIEFWSYLATDIETYAATATVLQGAARGGHAEVCGALIKRGAEVNAVNESNGETALHLAARFGHLDVVRLLLDNGADIDKLDCEGRSPLSRALYVKWDDIGLLLLARGANAILKVPVLSRDTEFAGSTVRGDDFSIGPRQRASGELETMLFDAAVGDCVGSTRCLLEKGLDINARGSDGQIALSVAVNSDNIEVAKILASHGGDLGLTNEHTKETLLHLATARGYVDMVEWLVQVVPNLNGRANCVRYRIPLVESHVDSSANFLMGFYKTQSRDILEKISPLQLAAILGHAEIYKILALAGADQNVSDYDGRNVLHDAARYGRHQSIQSINQMRGYKIDNRDERGWTALHYAATAGHFRTVLQLVGDAQANINALTHQGETALHLVAQLSTPDDGSERDAWLTICFHSSNISRASDMMNLLLREGADANAISNVDGNTALHLAVMQGSWPATKALLKYGADVNSVNQQGQTPMDLASAGRVEAHQLGWWNRKAYERIAQLLSRTSRGEGIESNGSILARTESLEVGCGSSVLHRTLTSVI</sequence>
<dbReference type="Proteomes" id="UP000007115">
    <property type="component" value="Unassembled WGS sequence"/>
</dbReference>
<protein>
    <recommendedName>
        <fullName evidence="4">Nephrocystin 3-like N-terminal domain-containing protein</fullName>
    </recommendedName>
</protein>
<dbReference type="InterPro" id="IPR002110">
    <property type="entry name" value="Ankyrin_rpt"/>
</dbReference>
<keyword evidence="2 3" id="KW-0040">ANK repeat</keyword>
<dbReference type="PANTHER" id="PTHR24193">
    <property type="entry name" value="ANKYRIN REPEAT PROTEIN"/>
    <property type="match status" value="1"/>
</dbReference>
<dbReference type="OrthoDB" id="5086500at2759"/>
<dbReference type="Pfam" id="PF12796">
    <property type="entry name" value="Ank_2"/>
    <property type="match status" value="5"/>
</dbReference>
<feature type="domain" description="Nephrocystin 3-like N-terminal" evidence="4">
    <location>
        <begin position="60"/>
        <end position="227"/>
    </location>
</feature>
<dbReference type="EMBL" id="ABDF02000091">
    <property type="protein sequence ID" value="EHK16157.1"/>
    <property type="molecule type" value="Genomic_DNA"/>
</dbReference>
<dbReference type="RefSeq" id="XP_013950353.1">
    <property type="nucleotide sequence ID" value="XM_014094878.1"/>
</dbReference>
<feature type="repeat" description="ANK" evidence="3">
    <location>
        <begin position="740"/>
        <end position="772"/>
    </location>
</feature>
<dbReference type="Gene3D" id="3.40.50.300">
    <property type="entry name" value="P-loop containing nucleotide triphosphate hydrolases"/>
    <property type="match status" value="1"/>
</dbReference>
<dbReference type="InterPro" id="IPR056884">
    <property type="entry name" value="NPHP3-like_N"/>
</dbReference>
<gene>
    <name evidence="5" type="ORF">TRIVIDRAFT_228086</name>
</gene>
<evidence type="ECO:0000259" key="4">
    <source>
        <dbReference type="Pfam" id="PF24883"/>
    </source>
</evidence>
<feature type="repeat" description="ANK" evidence="3">
    <location>
        <begin position="997"/>
        <end position="1029"/>
    </location>
</feature>
<dbReference type="Gene3D" id="1.25.40.20">
    <property type="entry name" value="Ankyrin repeat-containing domain"/>
    <property type="match status" value="3"/>
</dbReference>
<dbReference type="Pfam" id="PF24883">
    <property type="entry name" value="NPHP3_N"/>
    <property type="match status" value="1"/>
</dbReference>
<evidence type="ECO:0000313" key="6">
    <source>
        <dbReference type="Proteomes" id="UP000007115"/>
    </source>
</evidence>
<accession>G9NBF2</accession>
<dbReference type="SUPFAM" id="SSF52540">
    <property type="entry name" value="P-loop containing nucleoside triphosphate hydrolases"/>
    <property type="match status" value="1"/>
</dbReference>
<dbReference type="InterPro" id="IPR050663">
    <property type="entry name" value="Ankyrin-SOCS_Box"/>
</dbReference>
<dbReference type="PROSITE" id="PS50088">
    <property type="entry name" value="ANK_REPEAT"/>
    <property type="match status" value="6"/>
</dbReference>
<dbReference type="GeneID" id="25792135"/>
<dbReference type="STRING" id="413071.G9NBF2"/>